<dbReference type="Proteomes" id="UP000192900">
    <property type="component" value="Chromosome"/>
</dbReference>
<keyword evidence="2" id="KW-1185">Reference proteome</keyword>
<evidence type="ECO:0000313" key="2">
    <source>
        <dbReference type="Proteomes" id="UP000192900"/>
    </source>
</evidence>
<protein>
    <submittedName>
        <fullName evidence="1">Uncharacterized protein</fullName>
    </submittedName>
</protein>
<organism evidence="1 2">
    <name type="scientific">Pantoea alhagi</name>
    <dbReference type="NCBI Taxonomy" id="1891675"/>
    <lineage>
        <taxon>Bacteria</taxon>
        <taxon>Pseudomonadati</taxon>
        <taxon>Pseudomonadota</taxon>
        <taxon>Gammaproteobacteria</taxon>
        <taxon>Enterobacterales</taxon>
        <taxon>Erwiniaceae</taxon>
        <taxon>Pantoea</taxon>
    </lineage>
</organism>
<dbReference type="STRING" id="1891675.B1H58_02490"/>
<proteinExistence type="predicted"/>
<dbReference type="KEGG" id="palh:B1H58_02490"/>
<gene>
    <name evidence="1" type="ORF">B1H58_02490</name>
</gene>
<reference evidence="1 2" key="1">
    <citation type="submission" date="2017-02" db="EMBL/GenBank/DDBJ databases">
        <title>Complete genome sequence of the drought resistance-promoting endophyte Pantoea alhagi LTYR-11Z.</title>
        <authorList>
            <person name="Zhang L."/>
        </authorList>
    </citation>
    <scope>NUCLEOTIDE SEQUENCE [LARGE SCALE GENOMIC DNA]</scope>
    <source>
        <strain evidence="1 2">LTYR-11Z</strain>
    </source>
</reference>
<dbReference type="AlphaFoldDB" id="A0A1W6B1N3"/>
<dbReference type="EMBL" id="CP019706">
    <property type="protein sequence ID" value="ARJ40974.1"/>
    <property type="molecule type" value="Genomic_DNA"/>
</dbReference>
<dbReference type="OrthoDB" id="6423849at2"/>
<name>A0A1W6B1N3_9GAMM</name>
<dbReference type="RefSeq" id="WP_085067819.1">
    <property type="nucleotide sequence ID" value="NZ_CP019706.1"/>
</dbReference>
<accession>A0A1W6B1N3</accession>
<evidence type="ECO:0000313" key="1">
    <source>
        <dbReference type="EMBL" id="ARJ40974.1"/>
    </source>
</evidence>
<sequence length="239" mass="27156">MSENKNPAVIRLTEAKAAHTAQMLKINDITTALARSKKEREAAIENGKEAETNWRTRFRDLRGAITPELRAEHSQSIASRELAEEFTGLIKELEFEHEGEMIAAVHTGRAYVNAHNMAFTQYVEGQWEAAMRNVSPTLIRAIRLKLLSLRLNDRGRHTDPQHEEPEVVLAREVGKLLTNKAEDARLDMNAEPVLSEIGIYRPALTGVDMHLYNSPAAIQRLMQERKEKREVKQQKESQA</sequence>